<dbReference type="EMBL" id="JAAXPN010000001">
    <property type="protein sequence ID" value="NKZ23522.1"/>
    <property type="molecule type" value="Genomic_DNA"/>
</dbReference>
<dbReference type="Pfam" id="PF01161">
    <property type="entry name" value="PBP"/>
    <property type="match status" value="1"/>
</dbReference>
<name>A0A7X6S316_9LACO</name>
<dbReference type="CDD" id="cd00865">
    <property type="entry name" value="PEBP_bact_arch"/>
    <property type="match status" value="1"/>
</dbReference>
<keyword evidence="2" id="KW-1185">Reference proteome</keyword>
<dbReference type="SUPFAM" id="SSF49777">
    <property type="entry name" value="PEBP-like"/>
    <property type="match status" value="1"/>
</dbReference>
<evidence type="ECO:0000313" key="1">
    <source>
        <dbReference type="EMBL" id="NKZ23522.1"/>
    </source>
</evidence>
<comment type="caution">
    <text evidence="1">The sequence shown here is derived from an EMBL/GenBank/DDBJ whole genome shotgun (WGS) entry which is preliminary data.</text>
</comment>
<dbReference type="Gene3D" id="3.90.280.10">
    <property type="entry name" value="PEBP-like"/>
    <property type="match status" value="1"/>
</dbReference>
<sequence length="165" mass="17897">MKIKAYEGYLADKYGKYAAPEFTNDGVPVVSLPIELTDIPATTVSLALIMIDYDAIPVCGFPWIHWSAANIEPTTVIAEDFSRTATGIVQGKNSLISPLGGATDPAVTEHYAGPTPPDKDHDYTLIVYALDTKLDLPQGFYVNELRKAVVGHTLALTTTEIRSRS</sequence>
<reference evidence="1 2" key="1">
    <citation type="submission" date="2020-04" db="EMBL/GenBank/DDBJ databases">
        <title>MicrobeNet Type strains.</title>
        <authorList>
            <person name="Nicholson A.C."/>
        </authorList>
    </citation>
    <scope>NUCLEOTIDE SEQUENCE [LARGE SCALE GENOMIC DNA]</scope>
    <source>
        <strain evidence="1 2">CCUG 61472</strain>
    </source>
</reference>
<evidence type="ECO:0000313" key="2">
    <source>
        <dbReference type="Proteomes" id="UP000549765"/>
    </source>
</evidence>
<protein>
    <submittedName>
        <fullName evidence="1">YbhB/YbcL family Raf kinase inhibitor-like protein</fullName>
    </submittedName>
</protein>
<dbReference type="InterPro" id="IPR005247">
    <property type="entry name" value="YbhB_YbcL/LppC-like"/>
</dbReference>
<dbReference type="InterPro" id="IPR036610">
    <property type="entry name" value="PEBP-like_sf"/>
</dbReference>
<dbReference type="NCBIfam" id="TIGR00481">
    <property type="entry name" value="YbhB/YbcL family Raf kinase inhibitor-like protein"/>
    <property type="match status" value="1"/>
</dbReference>
<dbReference type="InterPro" id="IPR008914">
    <property type="entry name" value="PEBP"/>
</dbReference>
<accession>A0A7X6S316</accession>
<organism evidence="1 2">
    <name type="scientific">Periweissella fabalis</name>
    <dbReference type="NCBI Taxonomy" id="1070421"/>
    <lineage>
        <taxon>Bacteria</taxon>
        <taxon>Bacillati</taxon>
        <taxon>Bacillota</taxon>
        <taxon>Bacilli</taxon>
        <taxon>Lactobacillales</taxon>
        <taxon>Lactobacillaceae</taxon>
        <taxon>Periweissella</taxon>
    </lineage>
</organism>
<gene>
    <name evidence="1" type="ORF">HF964_01695</name>
</gene>
<dbReference type="PANTHER" id="PTHR30289">
    <property type="entry name" value="UNCHARACTERIZED PROTEIN YBCL-RELATED"/>
    <property type="match status" value="1"/>
</dbReference>
<dbReference type="AlphaFoldDB" id="A0A7X6S316"/>
<dbReference type="RefSeq" id="WP_168721313.1">
    <property type="nucleotide sequence ID" value="NZ_JAAXPN010000001.1"/>
</dbReference>
<proteinExistence type="predicted"/>
<dbReference type="Proteomes" id="UP000549765">
    <property type="component" value="Unassembled WGS sequence"/>
</dbReference>
<dbReference type="PANTHER" id="PTHR30289:SF1">
    <property type="entry name" value="PEBP (PHOSPHATIDYLETHANOLAMINE-BINDING PROTEIN) FAMILY PROTEIN"/>
    <property type="match status" value="1"/>
</dbReference>